<protein>
    <submittedName>
        <fullName evidence="1">Uncharacterized protein</fullName>
    </submittedName>
</protein>
<keyword evidence="2" id="KW-1185">Reference proteome</keyword>
<dbReference type="Proteomes" id="UP001162992">
    <property type="component" value="Chromosome 5"/>
</dbReference>
<evidence type="ECO:0000313" key="1">
    <source>
        <dbReference type="EMBL" id="KAJ7555882.1"/>
    </source>
</evidence>
<gene>
    <name evidence="1" type="ORF">O6H91_05G058800</name>
</gene>
<name>A0ACC2DNL1_DIPCM</name>
<comment type="caution">
    <text evidence="1">The sequence shown here is derived from an EMBL/GenBank/DDBJ whole genome shotgun (WGS) entry which is preliminary data.</text>
</comment>
<reference evidence="2" key="1">
    <citation type="journal article" date="2024" name="Proc. Natl. Acad. Sci. U.S.A.">
        <title>Extraordinary preservation of gene collinearity over three hundred million years revealed in homosporous lycophytes.</title>
        <authorList>
            <person name="Li C."/>
            <person name="Wickell D."/>
            <person name="Kuo L.Y."/>
            <person name="Chen X."/>
            <person name="Nie B."/>
            <person name="Liao X."/>
            <person name="Peng D."/>
            <person name="Ji J."/>
            <person name="Jenkins J."/>
            <person name="Williams M."/>
            <person name="Shu S."/>
            <person name="Plott C."/>
            <person name="Barry K."/>
            <person name="Rajasekar S."/>
            <person name="Grimwood J."/>
            <person name="Han X."/>
            <person name="Sun S."/>
            <person name="Hou Z."/>
            <person name="He W."/>
            <person name="Dai G."/>
            <person name="Sun C."/>
            <person name="Schmutz J."/>
            <person name="Leebens-Mack J.H."/>
            <person name="Li F.W."/>
            <person name="Wang L."/>
        </authorList>
    </citation>
    <scope>NUCLEOTIDE SEQUENCE [LARGE SCALE GENOMIC DNA]</scope>
    <source>
        <strain evidence="2">cv. PW_Plant_1</strain>
    </source>
</reference>
<accession>A0ACC2DNL1</accession>
<sequence length="422" mass="46536">MGAISASVVGEGSIPTPGFEGFEKRLEVEFSTFNASNEHELRQDYGGLRAISRAEIDTMLSAAECTIVSQLSNNKFDSYVLSESSLFLYPFKIVIKTCGTTQILKTIPQLLASASRLSLRARRCKYSRGSFLFPHAQPFPHGSFAQEVKILDKFFTHLCGKAFTMGDPSKYHNWHIYIAANESDYRFLPSDDPAYTLEMCMTGLDKQIAAKFYKAVAAGSAKEMTTASGINELLPNSHICDFAFDPCGYSMNGIEDNAHSTIHITPEEGFSYASFETMGYGPGSRIELRKLVDRVAACFKPAFLSISLYVCGDLSRAAENVGSWDGSVSPSGYVCDGSSRQVLPGGSAVIYHTYRESAEDCCNIITPFSLFTEADPCQVQSFGCETKKVSNVADEDPCFERFFADQHTDLCQLMKRCQFGLF</sequence>
<evidence type="ECO:0000313" key="2">
    <source>
        <dbReference type="Proteomes" id="UP001162992"/>
    </source>
</evidence>
<dbReference type="EMBL" id="CM055096">
    <property type="protein sequence ID" value="KAJ7555882.1"/>
    <property type="molecule type" value="Genomic_DNA"/>
</dbReference>
<organism evidence="1 2">
    <name type="scientific">Diphasiastrum complanatum</name>
    <name type="common">Issler's clubmoss</name>
    <name type="synonym">Lycopodium complanatum</name>
    <dbReference type="NCBI Taxonomy" id="34168"/>
    <lineage>
        <taxon>Eukaryota</taxon>
        <taxon>Viridiplantae</taxon>
        <taxon>Streptophyta</taxon>
        <taxon>Embryophyta</taxon>
        <taxon>Tracheophyta</taxon>
        <taxon>Lycopodiopsida</taxon>
        <taxon>Lycopodiales</taxon>
        <taxon>Lycopodiaceae</taxon>
        <taxon>Lycopodioideae</taxon>
        <taxon>Diphasiastrum</taxon>
    </lineage>
</organism>
<proteinExistence type="predicted"/>